<sequence>MDALTSRYGPSPKAYLVIPLLGAFFIDIANATLVQTLLGFELFSP</sequence>
<feature type="transmembrane region" description="Helical" evidence="1">
    <location>
        <begin position="14"/>
        <end position="40"/>
    </location>
</feature>
<gene>
    <name evidence="2" type="ORF">SAMN05216586_11738</name>
</gene>
<evidence type="ECO:0000313" key="2">
    <source>
        <dbReference type="EMBL" id="SEG71563.1"/>
    </source>
</evidence>
<evidence type="ECO:0000256" key="1">
    <source>
        <dbReference type="SAM" id="Phobius"/>
    </source>
</evidence>
<organism evidence="2 3">
    <name type="scientific">Halopseudomonas aestusnigri</name>
    <dbReference type="NCBI Taxonomy" id="857252"/>
    <lineage>
        <taxon>Bacteria</taxon>
        <taxon>Pseudomonadati</taxon>
        <taxon>Pseudomonadota</taxon>
        <taxon>Gammaproteobacteria</taxon>
        <taxon>Pseudomonadales</taxon>
        <taxon>Pseudomonadaceae</taxon>
        <taxon>Halopseudomonas</taxon>
    </lineage>
</organism>
<dbReference type="RefSeq" id="WP_200818483.1">
    <property type="nucleotide sequence ID" value="NZ_FNVE01000017.1"/>
</dbReference>
<keyword evidence="1" id="KW-0472">Membrane</keyword>
<dbReference type="AlphaFoldDB" id="A0AAQ1JRJ8"/>
<reference evidence="2 3" key="1">
    <citation type="submission" date="2016-10" db="EMBL/GenBank/DDBJ databases">
        <authorList>
            <person name="Varghese N."/>
            <person name="Submissions S."/>
        </authorList>
    </citation>
    <scope>NUCLEOTIDE SEQUENCE [LARGE SCALE GENOMIC DNA]</scope>
    <source>
        <strain evidence="2 3">CECT 8317</strain>
    </source>
</reference>
<keyword evidence="1" id="KW-0812">Transmembrane</keyword>
<protein>
    <submittedName>
        <fullName evidence="2">Glutamate:Na+ symporter, ESS family</fullName>
    </submittedName>
</protein>
<comment type="caution">
    <text evidence="2">The sequence shown here is derived from an EMBL/GenBank/DDBJ whole genome shotgun (WGS) entry which is preliminary data.</text>
</comment>
<name>A0AAQ1JRJ8_9GAMM</name>
<proteinExistence type="predicted"/>
<evidence type="ECO:0000313" key="3">
    <source>
        <dbReference type="Proteomes" id="UP000243518"/>
    </source>
</evidence>
<dbReference type="EMBL" id="FNVE01000017">
    <property type="protein sequence ID" value="SEG71563.1"/>
    <property type="molecule type" value="Genomic_DNA"/>
</dbReference>
<keyword evidence="1" id="KW-1133">Transmembrane helix</keyword>
<accession>A0AAQ1JRJ8</accession>
<keyword evidence="3" id="KW-1185">Reference proteome</keyword>
<dbReference type="Proteomes" id="UP000243518">
    <property type="component" value="Unassembled WGS sequence"/>
</dbReference>